<accession>A0A0T6BN51</accession>
<dbReference type="OrthoDB" id="2905328at2"/>
<gene>
    <name evidence="1" type="ORF">AB447_220990</name>
    <name evidence="2" type="ORF">P8828_17810</name>
</gene>
<protein>
    <submittedName>
        <fullName evidence="1">Spore gernimation protein GerT</fullName>
    </submittedName>
</protein>
<dbReference type="AlphaFoldDB" id="A0A0T6BN51"/>
<organism evidence="1 3">
    <name type="scientific">Bacillus glycinifermentans</name>
    <dbReference type="NCBI Taxonomy" id="1664069"/>
    <lineage>
        <taxon>Bacteria</taxon>
        <taxon>Bacillati</taxon>
        <taxon>Bacillota</taxon>
        <taxon>Bacilli</taxon>
        <taxon>Bacillales</taxon>
        <taxon>Bacillaceae</taxon>
        <taxon>Bacillus</taxon>
    </lineage>
</organism>
<evidence type="ECO:0000313" key="2">
    <source>
        <dbReference type="EMBL" id="MEC0486639.1"/>
    </source>
</evidence>
<dbReference type="STRING" id="1664069.BGLY_2522"/>
<sequence length="151" mass="17526">MFDWQRFFPFQQPFSKDGLKNADPKDVEHYINQVMKSVFGPGYSAQFPFRDPLAKETPAAEKTEQIDVFETTSHVFVKIPLTREQLNPLKIKHTSQTLIIENYPETGQQKKVILPSLVRRKGTKAVFKDGILEVMFLKNEDFNLSEVEITY</sequence>
<reference evidence="1" key="2">
    <citation type="submission" date="2015-10" db="EMBL/GenBank/DDBJ databases">
        <authorList>
            <person name="Gilbert D.G."/>
        </authorList>
    </citation>
    <scope>NUCLEOTIDE SEQUENCE</scope>
    <source>
        <strain evidence="1">GO-13</strain>
    </source>
</reference>
<dbReference type="Gene3D" id="2.60.40.790">
    <property type="match status" value="1"/>
</dbReference>
<comment type="caution">
    <text evidence="1">The sequence shown here is derived from an EMBL/GenBank/DDBJ whole genome shotgun (WGS) entry which is preliminary data.</text>
</comment>
<reference evidence="2 4" key="3">
    <citation type="submission" date="2023-03" db="EMBL/GenBank/DDBJ databases">
        <title>Agriculturally important microbes genome sequencing.</title>
        <authorList>
            <person name="Dunlap C."/>
        </authorList>
    </citation>
    <scope>NUCLEOTIDE SEQUENCE [LARGE SCALE GENOMIC DNA]</scope>
    <source>
        <strain evidence="2 4">CBP-3203</strain>
    </source>
</reference>
<evidence type="ECO:0000313" key="4">
    <source>
        <dbReference type="Proteomes" id="UP001341297"/>
    </source>
</evidence>
<keyword evidence="4" id="KW-1185">Reference proteome</keyword>
<dbReference type="RefSeq" id="WP_057957645.1">
    <property type="nucleotide sequence ID" value="NZ_CP023481.1"/>
</dbReference>
<reference evidence="1 3" key="1">
    <citation type="journal article" date="2015" name="Int. J. Syst. Evol. Microbiol.">
        <title>Bacillus glycinifermentans sp. nov., isolated from fermented soybean paste.</title>
        <authorList>
            <person name="Kim S.J."/>
            <person name="Dunlap C.A."/>
            <person name="Kwon S.W."/>
            <person name="Rooney A.P."/>
        </authorList>
    </citation>
    <scope>NUCLEOTIDE SEQUENCE [LARGE SCALE GENOMIC DNA]</scope>
    <source>
        <strain evidence="1 3">GO-13</strain>
    </source>
</reference>
<dbReference type="SUPFAM" id="SSF49764">
    <property type="entry name" value="HSP20-like chaperones"/>
    <property type="match status" value="1"/>
</dbReference>
<evidence type="ECO:0000313" key="3">
    <source>
        <dbReference type="Proteomes" id="UP000036168"/>
    </source>
</evidence>
<dbReference type="EMBL" id="JARRTL010000019">
    <property type="protein sequence ID" value="MEC0486639.1"/>
    <property type="molecule type" value="Genomic_DNA"/>
</dbReference>
<dbReference type="EMBL" id="LECW02000024">
    <property type="protein sequence ID" value="KRT93006.1"/>
    <property type="molecule type" value="Genomic_DNA"/>
</dbReference>
<dbReference type="Proteomes" id="UP001341297">
    <property type="component" value="Unassembled WGS sequence"/>
</dbReference>
<evidence type="ECO:0000313" key="1">
    <source>
        <dbReference type="EMBL" id="KRT93006.1"/>
    </source>
</evidence>
<dbReference type="Proteomes" id="UP000036168">
    <property type="component" value="Unassembled WGS sequence"/>
</dbReference>
<name>A0A0T6BN51_9BACI</name>
<proteinExistence type="predicted"/>
<dbReference type="InterPro" id="IPR008978">
    <property type="entry name" value="HSP20-like_chaperone"/>
</dbReference>